<evidence type="ECO:0000313" key="2">
    <source>
        <dbReference type="EMBL" id="MPN05395.1"/>
    </source>
</evidence>
<evidence type="ECO:0000256" key="1">
    <source>
        <dbReference type="SAM" id="MobiDB-lite"/>
    </source>
</evidence>
<organism evidence="2">
    <name type="scientific">bioreactor metagenome</name>
    <dbReference type="NCBI Taxonomy" id="1076179"/>
    <lineage>
        <taxon>unclassified sequences</taxon>
        <taxon>metagenomes</taxon>
        <taxon>ecological metagenomes</taxon>
    </lineage>
</organism>
<name>A0A645ETN8_9ZZZZ</name>
<dbReference type="AlphaFoldDB" id="A0A645ETN8"/>
<gene>
    <name evidence="2" type="ORF">SDC9_152645</name>
</gene>
<feature type="region of interest" description="Disordered" evidence="1">
    <location>
        <begin position="1"/>
        <end position="38"/>
    </location>
</feature>
<feature type="region of interest" description="Disordered" evidence="1">
    <location>
        <begin position="61"/>
        <end position="98"/>
    </location>
</feature>
<comment type="caution">
    <text evidence="2">The sequence shown here is derived from an EMBL/GenBank/DDBJ whole genome shotgun (WGS) entry which is preliminary data.</text>
</comment>
<accession>A0A645ETN8</accession>
<sequence length="162" mass="17546">MLQNIPTNTSAPRYPFTPSHLKKSGRKTPPPSSSPVGVENQDFFTHDAVFCIGNPTNTPNPKNISVTNALGRPVTKSVSTPEAQHDENAIPNPNSSPPKIKPKLIGFIQRSYALDSALNKIAAVNTHVIKNINIMVLISFVEPVLYARLTLPANPVYALVKA</sequence>
<protein>
    <submittedName>
        <fullName evidence="2">Uncharacterized protein</fullName>
    </submittedName>
</protein>
<feature type="compositionally biased region" description="Polar residues" evidence="1">
    <location>
        <begin position="1"/>
        <end position="11"/>
    </location>
</feature>
<dbReference type="EMBL" id="VSSQ01051307">
    <property type="protein sequence ID" value="MPN05395.1"/>
    <property type="molecule type" value="Genomic_DNA"/>
</dbReference>
<proteinExistence type="predicted"/>
<reference evidence="2" key="1">
    <citation type="submission" date="2019-08" db="EMBL/GenBank/DDBJ databases">
        <authorList>
            <person name="Kucharzyk K."/>
            <person name="Murdoch R.W."/>
            <person name="Higgins S."/>
            <person name="Loffler F."/>
        </authorList>
    </citation>
    <scope>NUCLEOTIDE SEQUENCE</scope>
</reference>